<sequence>MFIQRNWLTIQIYKESDGVLLSKEKMLSIPQYGDYISQFESNQLWQVVASPSHILGTSDKGNYFHNISVSVRQVPVDAPKQEAPKDDTPTHLRKSPGE</sequence>
<gene>
    <name evidence="2" type="ORF">LCGC14_1993660</name>
</gene>
<protein>
    <submittedName>
        <fullName evidence="2">Uncharacterized protein</fullName>
    </submittedName>
</protein>
<evidence type="ECO:0000313" key="2">
    <source>
        <dbReference type="EMBL" id="KKL81552.1"/>
    </source>
</evidence>
<dbReference type="AlphaFoldDB" id="A0A0F9I2I1"/>
<proteinExistence type="predicted"/>
<evidence type="ECO:0000256" key="1">
    <source>
        <dbReference type="SAM" id="MobiDB-lite"/>
    </source>
</evidence>
<organism evidence="2">
    <name type="scientific">marine sediment metagenome</name>
    <dbReference type="NCBI Taxonomy" id="412755"/>
    <lineage>
        <taxon>unclassified sequences</taxon>
        <taxon>metagenomes</taxon>
        <taxon>ecological metagenomes</taxon>
    </lineage>
</organism>
<accession>A0A0F9I2I1</accession>
<dbReference type="EMBL" id="LAZR01022529">
    <property type="protein sequence ID" value="KKL81552.1"/>
    <property type="molecule type" value="Genomic_DNA"/>
</dbReference>
<reference evidence="2" key="1">
    <citation type="journal article" date="2015" name="Nature">
        <title>Complex archaea that bridge the gap between prokaryotes and eukaryotes.</title>
        <authorList>
            <person name="Spang A."/>
            <person name="Saw J.H."/>
            <person name="Jorgensen S.L."/>
            <person name="Zaremba-Niedzwiedzka K."/>
            <person name="Martijn J."/>
            <person name="Lind A.E."/>
            <person name="van Eijk R."/>
            <person name="Schleper C."/>
            <person name="Guy L."/>
            <person name="Ettema T.J."/>
        </authorList>
    </citation>
    <scope>NUCLEOTIDE SEQUENCE</scope>
</reference>
<feature type="region of interest" description="Disordered" evidence="1">
    <location>
        <begin position="74"/>
        <end position="98"/>
    </location>
</feature>
<name>A0A0F9I2I1_9ZZZZ</name>
<comment type="caution">
    <text evidence="2">The sequence shown here is derived from an EMBL/GenBank/DDBJ whole genome shotgun (WGS) entry which is preliminary data.</text>
</comment>
<feature type="compositionally biased region" description="Basic and acidic residues" evidence="1">
    <location>
        <begin position="79"/>
        <end position="98"/>
    </location>
</feature>